<dbReference type="EMBL" id="VNJI01000055">
    <property type="protein sequence ID" value="TVY05611.1"/>
    <property type="molecule type" value="Genomic_DNA"/>
</dbReference>
<feature type="region of interest" description="Disordered" evidence="1">
    <location>
        <begin position="371"/>
        <end position="390"/>
    </location>
</feature>
<organism evidence="3 4">
    <name type="scientific">Paenibacillus cremeus</name>
    <dbReference type="NCBI Taxonomy" id="2163881"/>
    <lineage>
        <taxon>Bacteria</taxon>
        <taxon>Bacillati</taxon>
        <taxon>Bacillota</taxon>
        <taxon>Bacilli</taxon>
        <taxon>Bacillales</taxon>
        <taxon>Paenibacillaceae</taxon>
        <taxon>Paenibacillus</taxon>
    </lineage>
</organism>
<reference evidence="3 4" key="1">
    <citation type="submission" date="2019-07" db="EMBL/GenBank/DDBJ databases">
        <authorList>
            <person name="Kim J."/>
        </authorList>
    </citation>
    <scope>NUCLEOTIDE SEQUENCE [LARGE SCALE GENOMIC DNA]</scope>
    <source>
        <strain evidence="3 4">JC52</strain>
    </source>
</reference>
<feature type="transmembrane region" description="Helical" evidence="2">
    <location>
        <begin position="82"/>
        <end position="102"/>
    </location>
</feature>
<name>A0A559K0G0_9BACL</name>
<feature type="transmembrane region" description="Helical" evidence="2">
    <location>
        <begin position="298"/>
        <end position="317"/>
    </location>
</feature>
<comment type="caution">
    <text evidence="3">The sequence shown here is derived from an EMBL/GenBank/DDBJ whole genome shotgun (WGS) entry which is preliminary data.</text>
</comment>
<accession>A0A559K0G0</accession>
<keyword evidence="4" id="KW-1185">Reference proteome</keyword>
<dbReference type="GO" id="GO:0005886">
    <property type="term" value="C:plasma membrane"/>
    <property type="evidence" value="ECO:0007669"/>
    <property type="project" value="TreeGrafter"/>
</dbReference>
<sequence length="390" mass="41659">MSALMACTGGAIMLIYGADKAGFSQSELISWFFAVYFLGGILNLGLSIFYKIPFGGAHSITAAAFLTTGMAQFSLNELAGCYIMSGLLIALFGFSGLFNRILELIPKQLIDAMLAGLVLKYVIEIVPAFKEIPLIGGMAVLGFFITPKISSWVPPLLGVLIFGIVGLFIGYDFPVINQASFSFPQMVTPIFSMHAFFSITIPVAVLVLSNDIAVGLTALQKHGFKPPVNHTLIWTGFVTMVAALFGGHAVNVGGMMTALCSSEEAGAKNRRYWAAIYSGALVAIFGLVAWKAVVLIKWLPTAFISLISGFTLLGVLLSSLRSAFADSSYRYSSLFSFLIAAANAPFIGISAPVWSLLIGGISAKILGESIPPKKKQPRKTKLKKQTVEAP</sequence>
<evidence type="ECO:0000256" key="1">
    <source>
        <dbReference type="SAM" id="MobiDB-lite"/>
    </source>
</evidence>
<evidence type="ECO:0000256" key="2">
    <source>
        <dbReference type="SAM" id="Phobius"/>
    </source>
</evidence>
<dbReference type="Pfam" id="PF03594">
    <property type="entry name" value="BenE"/>
    <property type="match status" value="1"/>
</dbReference>
<dbReference type="InterPro" id="IPR004711">
    <property type="entry name" value="Benzoate_Transporter"/>
</dbReference>
<dbReference type="GO" id="GO:0042925">
    <property type="term" value="F:benzoate transmembrane transporter activity"/>
    <property type="evidence" value="ECO:0007669"/>
    <property type="project" value="InterPro"/>
</dbReference>
<evidence type="ECO:0000313" key="4">
    <source>
        <dbReference type="Proteomes" id="UP000317036"/>
    </source>
</evidence>
<dbReference type="PANTHER" id="PTHR30199:SF0">
    <property type="entry name" value="INNER MEMBRANE PROTEIN YDCO"/>
    <property type="match status" value="1"/>
</dbReference>
<gene>
    <name evidence="3" type="ORF">FPZ49_29265</name>
</gene>
<dbReference type="PANTHER" id="PTHR30199">
    <property type="entry name" value="MFS FAMILY TRANSPORTER, PREDICTED SUBSTRATE BENZOATE"/>
    <property type="match status" value="1"/>
</dbReference>
<feature type="transmembrane region" description="Helical" evidence="2">
    <location>
        <begin position="149"/>
        <end position="169"/>
    </location>
</feature>
<dbReference type="AlphaFoldDB" id="A0A559K0G0"/>
<protein>
    <submittedName>
        <fullName evidence="3">Benzoate transporter</fullName>
    </submittedName>
</protein>
<feature type="compositionally biased region" description="Basic residues" evidence="1">
    <location>
        <begin position="372"/>
        <end position="384"/>
    </location>
</feature>
<feature type="transmembrane region" description="Helical" evidence="2">
    <location>
        <begin position="30"/>
        <end position="50"/>
    </location>
</feature>
<evidence type="ECO:0000313" key="3">
    <source>
        <dbReference type="EMBL" id="TVY05611.1"/>
    </source>
</evidence>
<feature type="transmembrane region" description="Helical" evidence="2">
    <location>
        <begin position="232"/>
        <end position="260"/>
    </location>
</feature>
<dbReference type="Proteomes" id="UP000317036">
    <property type="component" value="Unassembled WGS sequence"/>
</dbReference>
<feature type="transmembrane region" description="Helical" evidence="2">
    <location>
        <begin position="329"/>
        <end position="347"/>
    </location>
</feature>
<keyword evidence="2" id="KW-0472">Membrane</keyword>
<feature type="transmembrane region" description="Helical" evidence="2">
    <location>
        <begin position="190"/>
        <end position="212"/>
    </location>
</feature>
<proteinExistence type="predicted"/>
<dbReference type="OrthoDB" id="9813854at2"/>
<feature type="transmembrane region" description="Helical" evidence="2">
    <location>
        <begin position="272"/>
        <end position="292"/>
    </location>
</feature>
<keyword evidence="2" id="KW-1133">Transmembrane helix</keyword>
<keyword evidence="2" id="KW-0812">Transmembrane</keyword>